<dbReference type="Proteomes" id="UP000265882">
    <property type="component" value="Unassembled WGS sequence"/>
</dbReference>
<accession>A0A3A4NXH4</accession>
<dbReference type="InterPro" id="IPR036069">
    <property type="entry name" value="DUF34/NIF3_sf"/>
</dbReference>
<gene>
    <name evidence="1" type="ORF">C4520_06140</name>
</gene>
<dbReference type="AlphaFoldDB" id="A0A3A4NXH4"/>
<dbReference type="EMBL" id="QZKU01000045">
    <property type="protein sequence ID" value="RJP23569.1"/>
    <property type="molecule type" value="Genomic_DNA"/>
</dbReference>
<sequence>MRNDPRGRKALDALLQKQRKNFEKLTQKQKDFFDREKFSNPYADTRILHGSANQRIKSLFVGIDIEISEVLLADRMRANGKPIDLIVAHHPEGRAMANFYEVMEMQADILNKFGVPINVAEGILEERIKEVERRVLPVNHTRAVDAARLLDLSFVCVHTPADNGVNQFLQKKFDRHKPVFLSDIIDLLLEIPEYQNSAKQNAGPRIVAGSPTNRAGKTFVDMTGGTGGSKEAFEKLVQAGVGTVVGMHIGEDHLKEAKKHHVNVIIAGHMSSDALGMNLFLDELNRRHGPVEILTCSGFSRVSRVKKGR</sequence>
<evidence type="ECO:0000313" key="1">
    <source>
        <dbReference type="EMBL" id="RJP23569.1"/>
    </source>
</evidence>
<dbReference type="SUPFAM" id="SSF102705">
    <property type="entry name" value="NIF3 (NGG1p interacting factor 3)-like"/>
    <property type="match status" value="1"/>
</dbReference>
<comment type="caution">
    <text evidence="1">The sequence shown here is derived from an EMBL/GenBank/DDBJ whole genome shotgun (WGS) entry which is preliminary data.</text>
</comment>
<reference evidence="1 2" key="1">
    <citation type="journal article" date="2017" name="ISME J.">
        <title>Energy and carbon metabolisms in a deep terrestrial subsurface fluid microbial community.</title>
        <authorList>
            <person name="Momper L."/>
            <person name="Jungbluth S.P."/>
            <person name="Lee M.D."/>
            <person name="Amend J.P."/>
        </authorList>
    </citation>
    <scope>NUCLEOTIDE SEQUENCE [LARGE SCALE GENOMIC DNA]</scope>
    <source>
        <strain evidence="1">SURF_5</strain>
    </source>
</reference>
<organism evidence="1 2">
    <name type="scientific">Abyssobacteria bacterium (strain SURF_5)</name>
    <dbReference type="NCBI Taxonomy" id="2093360"/>
    <lineage>
        <taxon>Bacteria</taxon>
        <taxon>Pseudomonadati</taxon>
        <taxon>Candidatus Hydrogenedentota</taxon>
        <taxon>Candidatus Abyssobacteria</taxon>
    </lineage>
</organism>
<proteinExistence type="predicted"/>
<protein>
    <submittedName>
        <fullName evidence="1">NGG1p interacting factor NIF3</fullName>
    </submittedName>
</protein>
<name>A0A3A4NXH4_ABYX5</name>
<evidence type="ECO:0000313" key="2">
    <source>
        <dbReference type="Proteomes" id="UP000265882"/>
    </source>
</evidence>